<feature type="transmembrane region" description="Helical" evidence="1">
    <location>
        <begin position="35"/>
        <end position="55"/>
    </location>
</feature>
<protein>
    <submittedName>
        <fullName evidence="2">Uncharacterized protein</fullName>
    </submittedName>
</protein>
<keyword evidence="3" id="KW-1185">Reference proteome</keyword>
<dbReference type="EMBL" id="JBHSMC010000021">
    <property type="protein sequence ID" value="MFC5466196.1"/>
    <property type="molecule type" value="Genomic_DNA"/>
</dbReference>
<feature type="transmembrane region" description="Helical" evidence="1">
    <location>
        <begin position="62"/>
        <end position="81"/>
    </location>
</feature>
<evidence type="ECO:0000313" key="3">
    <source>
        <dbReference type="Proteomes" id="UP001596147"/>
    </source>
</evidence>
<feature type="transmembrane region" description="Helical" evidence="1">
    <location>
        <begin position="101"/>
        <end position="127"/>
    </location>
</feature>
<evidence type="ECO:0000313" key="2">
    <source>
        <dbReference type="EMBL" id="MFC5466196.1"/>
    </source>
</evidence>
<dbReference type="Proteomes" id="UP001596147">
    <property type="component" value="Unassembled WGS sequence"/>
</dbReference>
<dbReference type="RefSeq" id="WP_144925275.1">
    <property type="nucleotide sequence ID" value="NZ_JBHSMC010000021.1"/>
</dbReference>
<gene>
    <name evidence="2" type="ORF">ACFPM4_15800</name>
</gene>
<keyword evidence="1" id="KW-0472">Membrane</keyword>
<organism evidence="2 3">
    <name type="scientific">Lederbergia graminis</name>
    <dbReference type="NCBI Taxonomy" id="735518"/>
    <lineage>
        <taxon>Bacteria</taxon>
        <taxon>Bacillati</taxon>
        <taxon>Bacillota</taxon>
        <taxon>Bacilli</taxon>
        <taxon>Bacillales</taxon>
        <taxon>Bacillaceae</taxon>
        <taxon>Lederbergia</taxon>
    </lineage>
</organism>
<proteinExistence type="predicted"/>
<name>A0ABW0LLL1_9BACI</name>
<keyword evidence="1" id="KW-1133">Transmembrane helix</keyword>
<evidence type="ECO:0000256" key="1">
    <source>
        <dbReference type="SAM" id="Phobius"/>
    </source>
</evidence>
<keyword evidence="1" id="KW-0812">Transmembrane</keyword>
<sequence length="133" mass="15045">MKEFILIIADIVNGIHDLLNAMAKQTGLNLTDKDLHLWVFGIVGITFFLITHLIFTKLAKLSITAISFIYTFTVMFILVFAVEIQQKITGRGEMDFADAVISLWGFLLFFAAFLAIKGIIFLVKYILKRKGII</sequence>
<reference evidence="3" key="1">
    <citation type="journal article" date="2019" name="Int. J. Syst. Evol. Microbiol.">
        <title>The Global Catalogue of Microorganisms (GCM) 10K type strain sequencing project: providing services to taxonomists for standard genome sequencing and annotation.</title>
        <authorList>
            <consortium name="The Broad Institute Genomics Platform"/>
            <consortium name="The Broad Institute Genome Sequencing Center for Infectious Disease"/>
            <person name="Wu L."/>
            <person name="Ma J."/>
        </authorList>
    </citation>
    <scope>NUCLEOTIDE SEQUENCE [LARGE SCALE GENOMIC DNA]</scope>
    <source>
        <strain evidence="3">CGMCC 1.12237</strain>
    </source>
</reference>
<accession>A0ABW0LLL1</accession>
<comment type="caution">
    <text evidence="2">The sequence shown here is derived from an EMBL/GenBank/DDBJ whole genome shotgun (WGS) entry which is preliminary data.</text>
</comment>